<name>A0A937HC74_9PROT</name>
<dbReference type="InterPro" id="IPR037523">
    <property type="entry name" value="VOC_core"/>
</dbReference>
<proteinExistence type="predicted"/>
<evidence type="ECO:0000313" key="3">
    <source>
        <dbReference type="Proteomes" id="UP000785783"/>
    </source>
</evidence>
<reference evidence="2" key="1">
    <citation type="submission" date="2020-10" db="EMBL/GenBank/DDBJ databases">
        <title>Microbiome of the Black Sea water column analyzed by genome centric metagenomics.</title>
        <authorList>
            <person name="Cabello-Yeves P.J."/>
            <person name="Callieri C."/>
            <person name="Picazo A."/>
            <person name="Mehrshad M."/>
            <person name="Haro-Moreno J.M."/>
            <person name="Roda-Garcia J."/>
            <person name="Dzembekova N."/>
            <person name="Slabakova V."/>
            <person name="Slabakova N."/>
            <person name="Moncheva S."/>
            <person name="Rodriguez-Valera F."/>
        </authorList>
    </citation>
    <scope>NUCLEOTIDE SEQUENCE</scope>
    <source>
        <strain evidence="2">BS307-5m-G5</strain>
    </source>
</reference>
<accession>A0A937HC74</accession>
<dbReference type="PROSITE" id="PS51819">
    <property type="entry name" value="VOC"/>
    <property type="match status" value="1"/>
</dbReference>
<sequence length="124" mass="13098">MLGYVTLGTNNIEKARAFYSALLGELGMSELFDNERLYFYGSDPAGPFVVVGGPYDAQAASVGNGVMVALKCEDDAKINAMHAKALELGAADEGAPGERVPGVFYGAYARDPDGNKLCFYKMGG</sequence>
<comment type="caution">
    <text evidence="2">The sequence shown here is derived from an EMBL/GenBank/DDBJ whole genome shotgun (WGS) entry which is preliminary data.</text>
</comment>
<dbReference type="InterPro" id="IPR029068">
    <property type="entry name" value="Glyas_Bleomycin-R_OHBP_Dase"/>
</dbReference>
<dbReference type="InterPro" id="IPR004360">
    <property type="entry name" value="Glyas_Fos-R_dOase_dom"/>
</dbReference>
<dbReference type="Pfam" id="PF00903">
    <property type="entry name" value="Glyoxalase"/>
    <property type="match status" value="1"/>
</dbReference>
<dbReference type="PANTHER" id="PTHR35006:SF1">
    <property type="entry name" value="BLL2941 PROTEIN"/>
    <property type="match status" value="1"/>
</dbReference>
<dbReference type="PANTHER" id="PTHR35006">
    <property type="entry name" value="GLYOXALASE FAMILY PROTEIN (AFU_ORTHOLOGUE AFUA_5G14830)"/>
    <property type="match status" value="1"/>
</dbReference>
<dbReference type="SUPFAM" id="SSF54593">
    <property type="entry name" value="Glyoxalase/Bleomycin resistance protein/Dihydroxybiphenyl dioxygenase"/>
    <property type="match status" value="1"/>
</dbReference>
<organism evidence="2 3">
    <name type="scientific">PS1 clade bacterium</name>
    <dbReference type="NCBI Taxonomy" id="2175152"/>
    <lineage>
        <taxon>Bacteria</taxon>
        <taxon>Pseudomonadati</taxon>
        <taxon>Pseudomonadota</taxon>
        <taxon>Alphaproteobacteria</taxon>
        <taxon>PS1 clade</taxon>
    </lineage>
</organism>
<protein>
    <submittedName>
        <fullName evidence="2">VOC family protein</fullName>
    </submittedName>
</protein>
<dbReference type="EMBL" id="JADHOK010000002">
    <property type="protein sequence ID" value="MBL6761119.1"/>
    <property type="molecule type" value="Genomic_DNA"/>
</dbReference>
<dbReference type="Gene3D" id="3.10.180.10">
    <property type="entry name" value="2,3-Dihydroxybiphenyl 1,2-Dioxygenase, domain 1"/>
    <property type="match status" value="1"/>
</dbReference>
<dbReference type="Proteomes" id="UP000785783">
    <property type="component" value="Unassembled WGS sequence"/>
</dbReference>
<evidence type="ECO:0000313" key="2">
    <source>
        <dbReference type="EMBL" id="MBL6761119.1"/>
    </source>
</evidence>
<dbReference type="CDD" id="cd07262">
    <property type="entry name" value="VOC_like"/>
    <property type="match status" value="1"/>
</dbReference>
<evidence type="ECO:0000259" key="1">
    <source>
        <dbReference type="PROSITE" id="PS51819"/>
    </source>
</evidence>
<feature type="domain" description="VOC" evidence="1">
    <location>
        <begin position="1"/>
        <end position="122"/>
    </location>
</feature>
<gene>
    <name evidence="2" type="ORF">ISQ19_00305</name>
</gene>
<dbReference type="AlphaFoldDB" id="A0A937HC74"/>